<dbReference type="InterPro" id="IPR001638">
    <property type="entry name" value="Solute-binding_3/MltF_N"/>
</dbReference>
<dbReference type="GO" id="GO:0006865">
    <property type="term" value="P:amino acid transport"/>
    <property type="evidence" value="ECO:0007669"/>
    <property type="project" value="TreeGrafter"/>
</dbReference>
<feature type="chain" id="PRO_5041360040" evidence="5">
    <location>
        <begin position="29"/>
        <end position="344"/>
    </location>
</feature>
<dbReference type="SMART" id="SM00062">
    <property type="entry name" value="PBPb"/>
    <property type="match status" value="1"/>
</dbReference>
<keyword evidence="8" id="KW-1185">Reference proteome</keyword>
<dbReference type="AlphaFoldDB" id="A0AA42CXQ8"/>
<organism evidence="7 8">
    <name type="scientific">Larsenimonas rhizosphaerae</name>
    <dbReference type="NCBI Taxonomy" id="2944682"/>
    <lineage>
        <taxon>Bacteria</taxon>
        <taxon>Pseudomonadati</taxon>
        <taxon>Pseudomonadota</taxon>
        <taxon>Gammaproteobacteria</taxon>
        <taxon>Oceanospirillales</taxon>
        <taxon>Halomonadaceae</taxon>
        <taxon>Larsenimonas</taxon>
    </lineage>
</organism>
<feature type="domain" description="Solute-binding protein family 3/N-terminal" evidence="6">
    <location>
        <begin position="39"/>
        <end position="301"/>
    </location>
</feature>
<keyword evidence="3 5" id="KW-0732">Signal</keyword>
<dbReference type="Gene3D" id="3.40.190.10">
    <property type="entry name" value="Periplasmic binding protein-like II"/>
    <property type="match status" value="2"/>
</dbReference>
<feature type="signal peptide" evidence="5">
    <location>
        <begin position="1"/>
        <end position="28"/>
    </location>
</feature>
<evidence type="ECO:0000256" key="5">
    <source>
        <dbReference type="SAM" id="SignalP"/>
    </source>
</evidence>
<accession>A0AA42CXQ8</accession>
<dbReference type="Pfam" id="PF00497">
    <property type="entry name" value="SBP_bac_3"/>
    <property type="match status" value="1"/>
</dbReference>
<gene>
    <name evidence="7" type="ORF">OQ287_07865</name>
</gene>
<dbReference type="PROSITE" id="PS01039">
    <property type="entry name" value="SBP_BACTERIAL_3"/>
    <property type="match status" value="1"/>
</dbReference>
<dbReference type="PANTHER" id="PTHR30085">
    <property type="entry name" value="AMINO ACID ABC TRANSPORTER PERMEASE"/>
    <property type="match status" value="1"/>
</dbReference>
<dbReference type="RefSeq" id="WP_265896096.1">
    <property type="nucleotide sequence ID" value="NZ_JAPIVE010000002.1"/>
</dbReference>
<evidence type="ECO:0000259" key="6">
    <source>
        <dbReference type="SMART" id="SM00062"/>
    </source>
</evidence>
<proteinExistence type="inferred from homology"/>
<evidence type="ECO:0000313" key="7">
    <source>
        <dbReference type="EMBL" id="MCX2524153.1"/>
    </source>
</evidence>
<dbReference type="SUPFAM" id="SSF53850">
    <property type="entry name" value="Periplasmic binding protein-like II"/>
    <property type="match status" value="1"/>
</dbReference>
<dbReference type="EMBL" id="JAPIVE010000002">
    <property type="protein sequence ID" value="MCX2524153.1"/>
    <property type="molecule type" value="Genomic_DNA"/>
</dbReference>
<evidence type="ECO:0000313" key="8">
    <source>
        <dbReference type="Proteomes" id="UP001165678"/>
    </source>
</evidence>
<reference evidence="7" key="1">
    <citation type="submission" date="2022-11" db="EMBL/GenBank/DDBJ databases">
        <title>Larsenimonas rhizosphaerae sp. nov., isolated from a tidal mudflat.</title>
        <authorList>
            <person name="Lee S.D."/>
            <person name="Kim I.S."/>
        </authorList>
    </citation>
    <scope>NUCLEOTIDE SEQUENCE</scope>
    <source>
        <strain evidence="7">GH2-1</strain>
    </source>
</reference>
<name>A0AA42CXQ8_9GAMM</name>
<comment type="similarity">
    <text evidence="1 4">Belongs to the bacterial solute-binding protein 3 family.</text>
</comment>
<evidence type="ECO:0000256" key="1">
    <source>
        <dbReference type="ARBA" id="ARBA00010333"/>
    </source>
</evidence>
<evidence type="ECO:0000256" key="4">
    <source>
        <dbReference type="RuleBase" id="RU003744"/>
    </source>
</evidence>
<dbReference type="CDD" id="cd13692">
    <property type="entry name" value="PBP2_BztA"/>
    <property type="match status" value="1"/>
</dbReference>
<dbReference type="Proteomes" id="UP001165678">
    <property type="component" value="Unassembled WGS sequence"/>
</dbReference>
<keyword evidence="2" id="KW-0813">Transport</keyword>
<evidence type="ECO:0000256" key="3">
    <source>
        <dbReference type="ARBA" id="ARBA00022729"/>
    </source>
</evidence>
<protein>
    <submittedName>
        <fullName evidence="7">Amino acid ABC transporter substrate-binding protein</fullName>
    </submittedName>
</protein>
<evidence type="ECO:0000256" key="2">
    <source>
        <dbReference type="ARBA" id="ARBA00022448"/>
    </source>
</evidence>
<dbReference type="PANTHER" id="PTHR30085:SF7">
    <property type="entry name" value="AMINO-ACID ABC TRANSPORTER-BINDING PROTEIN YHDW-RELATED"/>
    <property type="match status" value="1"/>
</dbReference>
<comment type="caution">
    <text evidence="7">The sequence shown here is derived from an EMBL/GenBank/DDBJ whole genome shotgun (WGS) entry which is preliminary data.</text>
</comment>
<dbReference type="InterPro" id="IPR018313">
    <property type="entry name" value="SBP_3_CS"/>
</dbReference>
<dbReference type="InterPro" id="IPR051455">
    <property type="entry name" value="Bact_solute-bind_prot3"/>
</dbReference>
<sequence>MINKNNQVLSFAALTGIALLGASAMVQAATLDEVKDRGQVRCGVSDGLAGFSSPDSKGKWQGIDVEVCKAVAAAVLDDQNKVAFAPLTAKERFTALQSGEVDVLSRNTTWTASRDNSMGLNFAGVNFYDGQGFLVKKSLGVSSARELDGASICVNSGTTTELNLADYFRAQDMQYKAVAFDEMSQTAQGFDSGRCDALTSDSSQLAALRLQLKEPDSAVILPERISKEPLGPVVAQGDDQWFDVVKWTLFAMLDAEELGVTSSNVDDMRDNPPNPNVARLLGKDGNYGEQMGLSNAWAYNIIKQVGNYGEVYDRTVGKDSPLDIPRGINALWNNGGIQYAPPIR</sequence>